<keyword evidence="12" id="KW-1185">Reference proteome</keyword>
<sequence>MGKKLTGISVHHPNPSTQIYLKDKEYLPFGTGGGYLRPAITVSEFMNFTYKLIPEAAGGKKLKNGTWTGHVGNLLYGRAELAAITVSALNRLPYIDMCSPTEFSRITFCHGNPNPILSWKSIFWPFTALTWILFLNTGAATVVTLKILTKFAAKANDTKAWSTSFTIWVILSSMLQQNVSKIQRWDIRCLLTSWFLFLVLLTQAFLSNLFGFFVSPPLEFVPNTFQELATSDFLAGITYKGAIYQFFSNAKKGTTVDKVFQKFRTTEIQDCYANVLKGDKYICVSLDADITFTRLVKYGDRQGRSNLVLTTGPTFDLPGSISVKKRSILYSRVSRVTSACFENGLTLFWRERTIEEQRRERFKKEKKNHLEMRPVGNGRSEDAHPLSGVHLTGAFSLYLAGLFGSIFAMTFELPLFFMITVVSSSAALANIYIYQKMKDIPACYKAYNKFFKHFKSAELSSPSSKATYRFENALLRMGAQGMIPTLVWIGAGYSFLAVMNPNLEDRLYVVLPEDLRGWKSFLILTLLDAFIYVGHVFTLNFVLLLAITYSLLISRAVKSLKIKCTWAGVVFKGKSPLLKQAQILENLKWYKEIQIMNGMVQDVFASRLFAIAFACCIACHSSAIYVAVAFHGVSKFVAAICASWAFLFYPLLEIVVLGKMGSVFKCSNGLLNTWRRQFPASQSSKFSILPIGIKLGVKITKRKSLSCVLLVCKIAKQLLIAV</sequence>
<feature type="domain" description="Ionotropic glutamate receptor C-terminal" evidence="10">
    <location>
        <begin position="131"/>
        <end position="354"/>
    </location>
</feature>
<evidence type="ECO:0000256" key="6">
    <source>
        <dbReference type="ARBA" id="ARBA00023136"/>
    </source>
</evidence>
<feature type="transmembrane region" description="Helical" evidence="9">
    <location>
        <begin position="122"/>
        <end position="148"/>
    </location>
</feature>
<feature type="transmembrane region" description="Helical" evidence="9">
    <location>
        <begin position="520"/>
        <end position="553"/>
    </location>
</feature>
<dbReference type="Pfam" id="PF00060">
    <property type="entry name" value="Lig_chan"/>
    <property type="match status" value="1"/>
</dbReference>
<gene>
    <name evidence="11" type="ORF">AFUS01_LOCUS35916</name>
</gene>
<accession>A0A8J2L649</accession>
<keyword evidence="8" id="KW-0325">Glycoprotein</keyword>
<comment type="similarity">
    <text evidence="2">Belongs to the glutamate-gated ion channel (TC 1.A.10.1) family.</text>
</comment>
<dbReference type="InterPro" id="IPR052192">
    <property type="entry name" value="Insect_Ionotropic_Sensory_Rcpt"/>
</dbReference>
<dbReference type="PANTHER" id="PTHR42643:SF24">
    <property type="entry name" value="IONOTROPIC RECEPTOR 60A"/>
    <property type="match status" value="1"/>
</dbReference>
<evidence type="ECO:0000256" key="5">
    <source>
        <dbReference type="ARBA" id="ARBA00022989"/>
    </source>
</evidence>
<evidence type="ECO:0000313" key="11">
    <source>
        <dbReference type="EMBL" id="CAG7825828.1"/>
    </source>
</evidence>
<evidence type="ECO:0000313" key="12">
    <source>
        <dbReference type="Proteomes" id="UP000708208"/>
    </source>
</evidence>
<dbReference type="InterPro" id="IPR001320">
    <property type="entry name" value="Iontro_rcpt_C"/>
</dbReference>
<comment type="subcellular location">
    <subcellularLocation>
        <location evidence="1">Cell membrane</location>
        <topology evidence="1">Multi-pass membrane protein</topology>
    </subcellularLocation>
</comment>
<evidence type="ECO:0000256" key="3">
    <source>
        <dbReference type="ARBA" id="ARBA00022475"/>
    </source>
</evidence>
<feature type="transmembrane region" description="Helical" evidence="9">
    <location>
        <begin position="636"/>
        <end position="657"/>
    </location>
</feature>
<reference evidence="11" key="1">
    <citation type="submission" date="2021-06" db="EMBL/GenBank/DDBJ databases">
        <authorList>
            <person name="Hodson N. C."/>
            <person name="Mongue J. A."/>
            <person name="Jaron S. K."/>
        </authorList>
    </citation>
    <scope>NUCLEOTIDE SEQUENCE</scope>
</reference>
<dbReference type="GO" id="GO:0050906">
    <property type="term" value="P:detection of stimulus involved in sensory perception"/>
    <property type="evidence" value="ECO:0007669"/>
    <property type="project" value="UniProtKB-ARBA"/>
</dbReference>
<proteinExistence type="inferred from homology"/>
<evidence type="ECO:0000256" key="1">
    <source>
        <dbReference type="ARBA" id="ARBA00004651"/>
    </source>
</evidence>
<dbReference type="OrthoDB" id="8195021at2759"/>
<evidence type="ECO:0000256" key="4">
    <source>
        <dbReference type="ARBA" id="ARBA00022692"/>
    </source>
</evidence>
<name>A0A8J2L649_9HEXA</name>
<feature type="transmembrane region" description="Helical" evidence="9">
    <location>
        <begin position="191"/>
        <end position="214"/>
    </location>
</feature>
<protein>
    <recommendedName>
        <fullName evidence="10">Ionotropic glutamate receptor C-terminal domain-containing protein</fullName>
    </recommendedName>
</protein>
<keyword evidence="4 9" id="KW-0812">Transmembrane</keyword>
<feature type="transmembrane region" description="Helical" evidence="9">
    <location>
        <begin position="415"/>
        <end position="434"/>
    </location>
</feature>
<dbReference type="GO" id="GO:0005886">
    <property type="term" value="C:plasma membrane"/>
    <property type="evidence" value="ECO:0007669"/>
    <property type="project" value="UniProtKB-SubCell"/>
</dbReference>
<keyword evidence="7" id="KW-0675">Receptor</keyword>
<comment type="caution">
    <text evidence="11">The sequence shown here is derived from an EMBL/GenBank/DDBJ whole genome shotgun (WGS) entry which is preliminary data.</text>
</comment>
<dbReference type="PANTHER" id="PTHR42643">
    <property type="entry name" value="IONOTROPIC RECEPTOR 20A-RELATED"/>
    <property type="match status" value="1"/>
</dbReference>
<feature type="transmembrane region" description="Helical" evidence="9">
    <location>
        <begin position="608"/>
        <end position="630"/>
    </location>
</feature>
<dbReference type="EMBL" id="CAJVCH010537646">
    <property type="protein sequence ID" value="CAG7825828.1"/>
    <property type="molecule type" value="Genomic_DNA"/>
</dbReference>
<dbReference type="Proteomes" id="UP000708208">
    <property type="component" value="Unassembled WGS sequence"/>
</dbReference>
<feature type="transmembrane region" description="Helical" evidence="9">
    <location>
        <begin position="481"/>
        <end position="500"/>
    </location>
</feature>
<keyword evidence="5 9" id="KW-1133">Transmembrane helix</keyword>
<evidence type="ECO:0000256" key="9">
    <source>
        <dbReference type="SAM" id="Phobius"/>
    </source>
</evidence>
<dbReference type="GO" id="GO:0015276">
    <property type="term" value="F:ligand-gated monoatomic ion channel activity"/>
    <property type="evidence" value="ECO:0007669"/>
    <property type="project" value="InterPro"/>
</dbReference>
<feature type="transmembrane region" description="Helical" evidence="9">
    <location>
        <begin position="389"/>
        <end position="409"/>
    </location>
</feature>
<evidence type="ECO:0000256" key="7">
    <source>
        <dbReference type="ARBA" id="ARBA00023170"/>
    </source>
</evidence>
<evidence type="ECO:0000259" key="10">
    <source>
        <dbReference type="Pfam" id="PF00060"/>
    </source>
</evidence>
<evidence type="ECO:0000256" key="8">
    <source>
        <dbReference type="ARBA" id="ARBA00023180"/>
    </source>
</evidence>
<organism evidence="11 12">
    <name type="scientific">Allacma fusca</name>
    <dbReference type="NCBI Taxonomy" id="39272"/>
    <lineage>
        <taxon>Eukaryota</taxon>
        <taxon>Metazoa</taxon>
        <taxon>Ecdysozoa</taxon>
        <taxon>Arthropoda</taxon>
        <taxon>Hexapoda</taxon>
        <taxon>Collembola</taxon>
        <taxon>Symphypleona</taxon>
        <taxon>Sminthuridae</taxon>
        <taxon>Allacma</taxon>
    </lineage>
</organism>
<evidence type="ECO:0000256" key="2">
    <source>
        <dbReference type="ARBA" id="ARBA00008685"/>
    </source>
</evidence>
<keyword evidence="3" id="KW-1003">Cell membrane</keyword>
<keyword evidence="6 9" id="KW-0472">Membrane</keyword>
<dbReference type="AlphaFoldDB" id="A0A8J2L649"/>